<dbReference type="InterPro" id="IPR002716">
    <property type="entry name" value="PIN_dom"/>
</dbReference>
<reference evidence="3" key="1">
    <citation type="submission" date="2017-11" db="EMBL/GenBank/DDBJ databases">
        <authorList>
            <person name="Kuznetsova I."/>
            <person name="Sazanova A."/>
            <person name="Chirak E."/>
            <person name="Safronova V."/>
            <person name="Willems A."/>
        </authorList>
    </citation>
    <scope>NUCLEOTIDE SEQUENCE [LARGE SCALE GENOMIC DNA]</scope>
    <source>
        <strain evidence="3">STM 196</strain>
    </source>
</reference>
<dbReference type="Proteomes" id="UP000241444">
    <property type="component" value="Unassembled WGS sequence"/>
</dbReference>
<evidence type="ECO:0000313" key="2">
    <source>
        <dbReference type="EMBL" id="PSH69715.1"/>
    </source>
</evidence>
<dbReference type="RefSeq" id="WP_106710022.1">
    <property type="nucleotide sequence ID" value="NZ_PGGO01000003.1"/>
</dbReference>
<protein>
    <submittedName>
        <fullName evidence="2">Twitching motility protein PilT</fullName>
    </submittedName>
</protein>
<dbReference type="CDD" id="cd18692">
    <property type="entry name" value="PIN_VapC-like"/>
    <property type="match status" value="1"/>
</dbReference>
<dbReference type="OrthoDB" id="163436at2"/>
<dbReference type="InterPro" id="IPR029060">
    <property type="entry name" value="PIN-like_dom_sf"/>
</dbReference>
<keyword evidence="3" id="KW-1185">Reference proteome</keyword>
<name>A0A2P7BTA2_9HYPH</name>
<evidence type="ECO:0000313" key="3">
    <source>
        <dbReference type="Proteomes" id="UP000241444"/>
    </source>
</evidence>
<dbReference type="EMBL" id="PGGO01000003">
    <property type="protein sequence ID" value="PSH69715.1"/>
    <property type="molecule type" value="Genomic_DNA"/>
</dbReference>
<accession>A0A2P7BTA2</accession>
<dbReference type="Gene3D" id="3.40.50.1010">
    <property type="entry name" value="5'-nuclease"/>
    <property type="match status" value="1"/>
</dbReference>
<feature type="domain" description="PIN" evidence="1">
    <location>
        <begin position="3"/>
        <end position="119"/>
    </location>
</feature>
<sequence>MRVFLDTNILLYSISTATDEASKRMRAIALLDWDDCVVSVQVLQEFYAQATRASRTDPLPHELAAGMIKTWLRFHVQENTVPILQGALEIKQAYGFSYWDSAIISAAREAGCRELFSEDLSHGQIVEGVRILDPFR</sequence>
<evidence type="ECO:0000259" key="1">
    <source>
        <dbReference type="Pfam" id="PF01850"/>
    </source>
</evidence>
<proteinExistence type="predicted"/>
<comment type="caution">
    <text evidence="2">The sequence shown here is derived from an EMBL/GenBank/DDBJ whole genome shotgun (WGS) entry which is preliminary data.</text>
</comment>
<gene>
    <name evidence="2" type="ORF">CU102_05415</name>
</gene>
<organism evidence="2 3">
    <name type="scientific">Phyllobacterium brassicacearum</name>
    <dbReference type="NCBI Taxonomy" id="314235"/>
    <lineage>
        <taxon>Bacteria</taxon>
        <taxon>Pseudomonadati</taxon>
        <taxon>Pseudomonadota</taxon>
        <taxon>Alphaproteobacteria</taxon>
        <taxon>Hyphomicrobiales</taxon>
        <taxon>Phyllobacteriaceae</taxon>
        <taxon>Phyllobacterium</taxon>
    </lineage>
</organism>
<dbReference type="Pfam" id="PF01850">
    <property type="entry name" value="PIN"/>
    <property type="match status" value="1"/>
</dbReference>
<dbReference type="AlphaFoldDB" id="A0A2P7BTA2"/>
<dbReference type="SUPFAM" id="SSF88723">
    <property type="entry name" value="PIN domain-like"/>
    <property type="match status" value="1"/>
</dbReference>